<evidence type="ECO:0000256" key="1">
    <source>
        <dbReference type="ARBA" id="ARBA00022801"/>
    </source>
</evidence>
<dbReference type="SUPFAM" id="SSF48208">
    <property type="entry name" value="Six-hairpin glycosidases"/>
    <property type="match status" value="1"/>
</dbReference>
<dbReference type="EMBL" id="LTDF01000161">
    <property type="protein sequence ID" value="KXT43139.1"/>
    <property type="molecule type" value="Genomic_DNA"/>
</dbReference>
<feature type="signal peptide" evidence="2">
    <location>
        <begin position="1"/>
        <end position="26"/>
    </location>
</feature>
<dbReference type="Proteomes" id="UP000070319">
    <property type="component" value="Unassembled WGS sequence"/>
</dbReference>
<organism evidence="3">
    <name type="scientific">Bacteroides intestinalis</name>
    <dbReference type="NCBI Taxonomy" id="329854"/>
    <lineage>
        <taxon>Bacteria</taxon>
        <taxon>Pseudomonadati</taxon>
        <taxon>Bacteroidota</taxon>
        <taxon>Bacteroidia</taxon>
        <taxon>Bacteroidales</taxon>
        <taxon>Bacteroidaceae</taxon>
        <taxon>Bacteroides</taxon>
    </lineage>
</organism>
<name>A0A139KVE2_9BACE</name>
<dbReference type="PATRIC" id="fig|329854.7.peg.4496"/>
<reference evidence="3 4" key="1">
    <citation type="submission" date="2016-02" db="EMBL/GenBank/DDBJ databases">
        <authorList>
            <person name="Wen L."/>
            <person name="He K."/>
            <person name="Yang H."/>
        </authorList>
    </citation>
    <scope>NUCLEOTIDE SEQUENCE [LARGE SCALE GENOMIC DNA]</scope>
    <source>
        <strain evidence="3 4">KLE1704</strain>
    </source>
</reference>
<dbReference type="Pfam" id="PF15892">
    <property type="entry name" value="BNR_4"/>
    <property type="match status" value="1"/>
</dbReference>
<comment type="caution">
    <text evidence="3">The sequence shown here is derived from an EMBL/GenBank/DDBJ whole genome shotgun (WGS) entry which is preliminary data.</text>
</comment>
<dbReference type="GO" id="GO:0005975">
    <property type="term" value="P:carbohydrate metabolic process"/>
    <property type="evidence" value="ECO:0007669"/>
    <property type="project" value="InterPro"/>
</dbReference>
<dbReference type="InterPro" id="IPR008928">
    <property type="entry name" value="6-hairpin_glycosidase_sf"/>
</dbReference>
<dbReference type="AlphaFoldDB" id="A0A139KVE2"/>
<keyword evidence="2" id="KW-0732">Signal</keyword>
<dbReference type="PANTHER" id="PTHR33886">
    <property type="entry name" value="UNSATURATED RHAMNOGALACTURONAN HYDROLASE (EUROFUNG)"/>
    <property type="match status" value="1"/>
</dbReference>
<dbReference type="Gene3D" id="1.50.10.10">
    <property type="match status" value="1"/>
</dbReference>
<evidence type="ECO:0000313" key="3">
    <source>
        <dbReference type="EMBL" id="KXT43139.1"/>
    </source>
</evidence>
<keyword evidence="1 3" id="KW-0378">Hydrolase</keyword>
<gene>
    <name evidence="3" type="ORF">HMPREF2531_04421</name>
</gene>
<dbReference type="InterPro" id="IPR012341">
    <property type="entry name" value="6hp_glycosidase-like_sf"/>
</dbReference>
<dbReference type="PANTHER" id="PTHR33886:SF8">
    <property type="entry name" value="UNSATURATED RHAMNOGALACTURONAN HYDROLASE (EUROFUNG)"/>
    <property type="match status" value="1"/>
</dbReference>
<dbReference type="GO" id="GO:0016787">
    <property type="term" value="F:hydrolase activity"/>
    <property type="evidence" value="ECO:0007669"/>
    <property type="project" value="UniProtKB-KW"/>
</dbReference>
<proteinExistence type="predicted"/>
<dbReference type="InterPro" id="IPR010905">
    <property type="entry name" value="Glyco_hydro_88"/>
</dbReference>
<accession>A0A139KVE2</accession>
<feature type="chain" id="PRO_5007486592" evidence="2">
    <location>
        <begin position="27"/>
        <end position="939"/>
    </location>
</feature>
<dbReference type="InterPro" id="IPR052043">
    <property type="entry name" value="PolySaccharide_Degr_Enz"/>
</dbReference>
<evidence type="ECO:0000313" key="4">
    <source>
        <dbReference type="Proteomes" id="UP000070319"/>
    </source>
</evidence>
<evidence type="ECO:0000256" key="2">
    <source>
        <dbReference type="SAM" id="SignalP"/>
    </source>
</evidence>
<protein>
    <submittedName>
        <fullName evidence="3">Glycosyl hydrolase, family 88</fullName>
    </submittedName>
</protein>
<dbReference type="Pfam" id="PF07470">
    <property type="entry name" value="Glyco_hydro_88"/>
    <property type="match status" value="1"/>
</dbReference>
<sequence length="939" mass="108743">MNRITMKGLFFAFLTLIFCSGYFPCAATELPKVSDVSGIIHKVNRYWQTTHPKHSWSFWDHAAYHTGNMEAYFLTGDTAYYNYSEAWAGHNQWMGARSKDKSKWKSGYGESNEYVLFGDYQVCFQTYIDLYTVEPDERKIARAREVMEYEMSTDRSDYWWWADGLYMVMPVMTKLYKVTGNPLYLEKLHEYWEYANSIMYDAEAGLYYRDAKYVYPKHKSVNGKKDFWARGDGWVLAALAKVLKDLPQDDKYRSEYVDRFRTMAKAVVACQQPEGYWTRSMLDPQHAPGPETSGTAFFTYGLLWGVNNDLLDRETYEPVVLKAWEYLATVALQPNGHVGYVQPIGEKAIPGQVVDANSTANFGVGAFLLAACEMVRFIEDAPIVNEGYQVTDKGAWCWFADPRALHYKSKDGSIDRTYIGYIDTHGNIKAMQYDFHKKQQKEVLIRSCFQPDDHDNPTFLILPDERVMIFYSRHTDERCFYYRISREPGDITTLGEEKKIITENNTTYPSPFILSDDPDHIYLCWRGIGWHPTIAKLSLPDKKDNINVEWGPYQLVQSTGARPYAKYTSNGKDKILFTYTTGHPDQESPNFLYFNYIDIHTLQLEDVKGNVLSTIADGPFQINKRSEYVEQYPYTVVDSPEERDWVWQIAIDKPGNPVIAMVRISEDKTSHNYYYAHWTGKEWKKNFLAHAGGHFHQSSYIEKCYSGGMTIDPAQTNVIYCSVPVEGKYGRKYEIQKYMLNDGGDVVAVEAVTRNSRYNNVRPYIIPDSEDTPLRLTWMHGNYYDWIVSTTHPLGYCTAIHSDFRGFPVKTETENIEMTVEQAKDFKFDLKEDFVISVTLKPDTVKYRGCLLQLGKLGYYLNANTMKPEVRYQRKVYTSTNMLGTADTWAIMPRGTNGKWYVPQKYSELRLKLEYKNGILCTYVNGLLDQTIELLPFVR</sequence>